<keyword evidence="1" id="KW-1133">Transmembrane helix</keyword>
<dbReference type="Pfam" id="PF02557">
    <property type="entry name" value="VanY"/>
    <property type="match status" value="1"/>
</dbReference>
<protein>
    <recommendedName>
        <fullName evidence="2">D-alanyl-D-alanine carboxypeptidase-like core domain-containing protein</fullName>
    </recommendedName>
</protein>
<keyword evidence="1" id="KW-0472">Membrane</keyword>
<dbReference type="CDD" id="cd14814">
    <property type="entry name" value="Peptidase_M15"/>
    <property type="match status" value="1"/>
</dbReference>
<proteinExistence type="predicted"/>
<dbReference type="Proteomes" id="UP000186657">
    <property type="component" value="Unassembled WGS sequence"/>
</dbReference>
<keyword evidence="4" id="KW-1185">Reference proteome</keyword>
<gene>
    <name evidence="3" type="ORF">BJP37_16690</name>
</gene>
<name>A0A1U7N388_9CYAN</name>
<feature type="domain" description="D-alanyl-D-alanine carboxypeptidase-like core" evidence="2">
    <location>
        <begin position="350"/>
        <end position="414"/>
    </location>
</feature>
<evidence type="ECO:0000256" key="1">
    <source>
        <dbReference type="SAM" id="Phobius"/>
    </source>
</evidence>
<dbReference type="GO" id="GO:0006508">
    <property type="term" value="P:proteolysis"/>
    <property type="evidence" value="ECO:0007669"/>
    <property type="project" value="InterPro"/>
</dbReference>
<evidence type="ECO:0000313" key="3">
    <source>
        <dbReference type="EMBL" id="OLT60413.1"/>
    </source>
</evidence>
<keyword evidence="1" id="KW-0812">Transmembrane</keyword>
<reference evidence="3 4" key="1">
    <citation type="submission" date="2016-10" db="EMBL/GenBank/DDBJ databases">
        <title>Comparative genomics uncovers the prolific and rare metabolic potential of the cyanobacterial genus Moorea.</title>
        <authorList>
            <person name="Leao T."/>
            <person name="Castelao G."/>
            <person name="Korobeynikov A."/>
            <person name="Monroe E.A."/>
            <person name="Podell S."/>
            <person name="Glukhov E."/>
            <person name="Allen E."/>
            <person name="Gerwick W.H."/>
            <person name="Gerwick L."/>
        </authorList>
    </citation>
    <scope>NUCLEOTIDE SEQUENCE [LARGE SCALE GENOMIC DNA]</scope>
    <source>
        <strain evidence="3 4">PNG5-198</strain>
    </source>
</reference>
<dbReference type="InterPro" id="IPR009045">
    <property type="entry name" value="Zn_M74/Hedgehog-like"/>
</dbReference>
<sequence length="493" mass="55811">MKTDTIQRQIKSFKKRFGEAHLLLACHAAFPLAITPDLLYCIWAKFQQDVKGRGIDIPWVAVTDLLFSGLWEEVGLEIYEMDATIREMLLNYLKDNHNFGEQRIKELSEFLLVYIQPQLESDDPDIQEFAKAQRWTAQAYLRPKASAKGLGLALSRAYQHDRDDLIRIAAVLETLAEPLSKFKKLLIYGRGMTKFARGDLQGAKAEFDKIRGWGNHVHVAGVRLLLPKHQELTREKSKSLRVYWVTSGILSLVLVGGVSLFQNALILSPSPPTVTPSPPTEVIVSQEEPIPSIVKDVTTCLFSKGIGKVRGLDQQLINRLNVLRPNSLVSFKDLNLDIEGATLPYLQPAAKQALQQAIDERGESLVVASAYRTIADQIILYNHYRNRRCEIPIAARPPRSNHQSGIALDIRDDQGWRPFLVKYGWRWLGAADSQHFDYVGGNTIDIRDYSVRAFQQLWNLNNPTDRIKQDGIYNAETELRLNNSPVDGFPKES</sequence>
<accession>A0A1U7N388</accession>
<dbReference type="AlphaFoldDB" id="A0A1U7N388"/>
<evidence type="ECO:0000259" key="2">
    <source>
        <dbReference type="Pfam" id="PF02557"/>
    </source>
</evidence>
<dbReference type="Gene3D" id="3.30.1380.10">
    <property type="match status" value="1"/>
</dbReference>
<dbReference type="InterPro" id="IPR003709">
    <property type="entry name" value="VanY-like_core_dom"/>
</dbReference>
<dbReference type="GO" id="GO:0008233">
    <property type="term" value="F:peptidase activity"/>
    <property type="evidence" value="ECO:0007669"/>
    <property type="project" value="InterPro"/>
</dbReference>
<dbReference type="RefSeq" id="WP_075900625.1">
    <property type="nucleotide sequence ID" value="NZ_MKZS01000001.1"/>
</dbReference>
<dbReference type="SUPFAM" id="SSF55166">
    <property type="entry name" value="Hedgehog/DD-peptidase"/>
    <property type="match status" value="1"/>
</dbReference>
<organism evidence="3 4">
    <name type="scientific">Moorena bouillonii PNG</name>
    <dbReference type="NCBI Taxonomy" id="568701"/>
    <lineage>
        <taxon>Bacteria</taxon>
        <taxon>Bacillati</taxon>
        <taxon>Cyanobacteriota</taxon>
        <taxon>Cyanophyceae</taxon>
        <taxon>Coleofasciculales</taxon>
        <taxon>Coleofasciculaceae</taxon>
        <taxon>Moorena</taxon>
    </lineage>
</organism>
<feature type="transmembrane region" description="Helical" evidence="1">
    <location>
        <begin position="20"/>
        <end position="43"/>
    </location>
</feature>
<comment type="caution">
    <text evidence="3">The sequence shown here is derived from an EMBL/GenBank/DDBJ whole genome shotgun (WGS) entry which is preliminary data.</text>
</comment>
<evidence type="ECO:0000313" key="4">
    <source>
        <dbReference type="Proteomes" id="UP000186657"/>
    </source>
</evidence>
<dbReference type="EMBL" id="MKZS01000001">
    <property type="protein sequence ID" value="OLT60413.1"/>
    <property type="molecule type" value="Genomic_DNA"/>
</dbReference>